<accession>A0AAD1ZLF8</accession>
<evidence type="ECO:0000313" key="5">
    <source>
        <dbReference type="Proteomes" id="UP000834106"/>
    </source>
</evidence>
<dbReference type="Proteomes" id="UP000834106">
    <property type="component" value="Chromosome 11"/>
</dbReference>
<dbReference type="AlphaFoldDB" id="A0AAD1ZLF8"/>
<evidence type="ECO:0000256" key="3">
    <source>
        <dbReference type="SAM" id="MobiDB-lite"/>
    </source>
</evidence>
<comment type="subcellular location">
    <subcellularLocation>
        <location evidence="1">Nucleus</location>
    </subcellularLocation>
</comment>
<feature type="region of interest" description="Disordered" evidence="3">
    <location>
        <begin position="20"/>
        <end position="54"/>
    </location>
</feature>
<gene>
    <name evidence="4" type="ORF">FPE_LOCUS19139</name>
</gene>
<dbReference type="PANTHER" id="PTHR45093">
    <property type="entry name" value="TRANSCRIPTION ACTIVATOR MSS11"/>
    <property type="match status" value="1"/>
</dbReference>
<organism evidence="4 5">
    <name type="scientific">Fraxinus pennsylvanica</name>
    <dbReference type="NCBI Taxonomy" id="56036"/>
    <lineage>
        <taxon>Eukaryota</taxon>
        <taxon>Viridiplantae</taxon>
        <taxon>Streptophyta</taxon>
        <taxon>Embryophyta</taxon>
        <taxon>Tracheophyta</taxon>
        <taxon>Spermatophyta</taxon>
        <taxon>Magnoliopsida</taxon>
        <taxon>eudicotyledons</taxon>
        <taxon>Gunneridae</taxon>
        <taxon>Pentapetalae</taxon>
        <taxon>asterids</taxon>
        <taxon>lamiids</taxon>
        <taxon>Lamiales</taxon>
        <taxon>Oleaceae</taxon>
        <taxon>Oleeae</taxon>
        <taxon>Fraxinus</taxon>
    </lineage>
</organism>
<dbReference type="PANTHER" id="PTHR45093:SF2">
    <property type="entry name" value="LISH DOMAIN-CONTAINING PROTEIN"/>
    <property type="match status" value="1"/>
</dbReference>
<sequence length="153" mass="17133">MSWDIFIARTNEKHSEVAASYIEQPQQQQQSQEQQHPQQQHEQQHQQQQQQRWDVHILNGSANGIVWNDALTKQNSGTANAPATKMHEDRLKLSAQTDSLNDAALKEFLDVKAFQSAIEKAAIAQHFDLRIVKSDPIRGTAVVLDTVAAGVVS</sequence>
<dbReference type="EMBL" id="OU503046">
    <property type="protein sequence ID" value="CAI9771709.1"/>
    <property type="molecule type" value="Genomic_DNA"/>
</dbReference>
<name>A0AAD1ZLF8_9LAMI</name>
<evidence type="ECO:0000313" key="4">
    <source>
        <dbReference type="EMBL" id="CAI9771709.1"/>
    </source>
</evidence>
<protein>
    <submittedName>
        <fullName evidence="4">Uncharacterized protein</fullName>
    </submittedName>
</protein>
<keyword evidence="2" id="KW-0539">Nucleus</keyword>
<proteinExistence type="predicted"/>
<dbReference type="GO" id="GO:0005634">
    <property type="term" value="C:nucleus"/>
    <property type="evidence" value="ECO:0007669"/>
    <property type="project" value="UniProtKB-SubCell"/>
</dbReference>
<evidence type="ECO:0000256" key="1">
    <source>
        <dbReference type="ARBA" id="ARBA00004123"/>
    </source>
</evidence>
<feature type="compositionally biased region" description="Low complexity" evidence="3">
    <location>
        <begin position="23"/>
        <end position="51"/>
    </location>
</feature>
<reference evidence="4" key="1">
    <citation type="submission" date="2023-05" db="EMBL/GenBank/DDBJ databases">
        <authorList>
            <person name="Huff M."/>
        </authorList>
    </citation>
    <scope>NUCLEOTIDE SEQUENCE</scope>
</reference>
<evidence type="ECO:0000256" key="2">
    <source>
        <dbReference type="ARBA" id="ARBA00023242"/>
    </source>
</evidence>
<keyword evidence="5" id="KW-1185">Reference proteome</keyword>